<dbReference type="PIRSF" id="PIRSF004505">
    <property type="entry name" value="MT_bac"/>
    <property type="match status" value="1"/>
</dbReference>
<evidence type="ECO:0000256" key="2">
    <source>
        <dbReference type="ARBA" id="ARBA00022679"/>
    </source>
</evidence>
<proteinExistence type="inferred from homology"/>
<dbReference type="CDD" id="cd18081">
    <property type="entry name" value="RlmH-like"/>
    <property type="match status" value="1"/>
</dbReference>
<dbReference type="PANTHER" id="PTHR33603">
    <property type="entry name" value="METHYLTRANSFERASE"/>
    <property type="match status" value="1"/>
</dbReference>
<reference evidence="6 7" key="1">
    <citation type="submission" date="2019-07" db="EMBL/GenBank/DDBJ databases">
        <title>Complete Genome Sequence of Leptotrichia goodfellowii Strain JCM 16774.</title>
        <authorList>
            <person name="Watanabe S."/>
            <person name="Cui L."/>
        </authorList>
    </citation>
    <scope>NUCLEOTIDE SEQUENCE [LARGE SCALE GENOMIC DNA]</scope>
    <source>
        <strain evidence="6 7">JCM16774</strain>
    </source>
</reference>
<dbReference type="Pfam" id="PF02590">
    <property type="entry name" value="SPOUT_MTase"/>
    <property type="match status" value="1"/>
</dbReference>
<keyword evidence="5" id="KW-0698">rRNA processing</keyword>
<comment type="subunit">
    <text evidence="5">Homodimer.</text>
</comment>
<comment type="caution">
    <text evidence="5">Lacks conserved residue(s) required for the propagation of feature annotation.</text>
</comment>
<dbReference type="Proteomes" id="UP000321606">
    <property type="component" value="Chromosome"/>
</dbReference>
<sequence>MIKISIICIGKIKDAYIKEGISEFSKRLSKYVNLNIIELAEEDDNKGIENAIMKETDRIIDTINKRNQSYNILLDLKGKAKTSEEMARNIEKLSLTNSEINFIIGGSNGANDKLREIVDFRLNFSSFTFPHQLMRLILIEQIYRWISINKNIKYHK</sequence>
<evidence type="ECO:0000256" key="5">
    <source>
        <dbReference type="HAMAP-Rule" id="MF_00658"/>
    </source>
</evidence>
<evidence type="ECO:0000256" key="3">
    <source>
        <dbReference type="ARBA" id="ARBA00022691"/>
    </source>
</evidence>
<dbReference type="RefSeq" id="WP_036056211.1">
    <property type="nucleotide sequence ID" value="NZ_AP019822.1"/>
</dbReference>
<evidence type="ECO:0000256" key="4">
    <source>
        <dbReference type="ARBA" id="ARBA00038303"/>
    </source>
</evidence>
<gene>
    <name evidence="5" type="primary">rlmH</name>
    <name evidence="6" type="ORF">JCM16774_2001</name>
</gene>
<dbReference type="AlphaFoldDB" id="A0A510JCK1"/>
<dbReference type="Gene3D" id="3.40.1280.10">
    <property type="match status" value="1"/>
</dbReference>
<evidence type="ECO:0000256" key="1">
    <source>
        <dbReference type="ARBA" id="ARBA00022603"/>
    </source>
</evidence>
<dbReference type="InterPro" id="IPR029026">
    <property type="entry name" value="tRNA_m1G_MTases_N"/>
</dbReference>
<keyword evidence="1 5" id="KW-0489">Methyltransferase</keyword>
<comment type="function">
    <text evidence="5">Specifically methylates the pseudouridine at position 1915 (m3Psi1915) in 23S rRNA.</text>
</comment>
<comment type="subcellular location">
    <subcellularLocation>
        <location evidence="5">Cytoplasm</location>
    </subcellularLocation>
</comment>
<dbReference type="GO" id="GO:0070038">
    <property type="term" value="F:rRNA (pseudouridine-N3-)-methyltransferase activity"/>
    <property type="evidence" value="ECO:0007669"/>
    <property type="project" value="UniProtKB-UniRule"/>
</dbReference>
<keyword evidence="5" id="KW-0963">Cytoplasm</keyword>
<dbReference type="EMBL" id="AP019822">
    <property type="protein sequence ID" value="BBM37049.1"/>
    <property type="molecule type" value="Genomic_DNA"/>
</dbReference>
<accession>A0A510JCK1</accession>
<feature type="binding site" evidence="5">
    <location>
        <position position="105"/>
    </location>
    <ligand>
        <name>S-adenosyl-L-methionine</name>
        <dbReference type="ChEBI" id="CHEBI:59789"/>
    </ligand>
</feature>
<dbReference type="KEGG" id="lgo:JCM16774_2001"/>
<keyword evidence="3 5" id="KW-0949">S-adenosyl-L-methionine</keyword>
<dbReference type="HAMAP" id="MF_00658">
    <property type="entry name" value="23SrRNA_methyltr_H"/>
    <property type="match status" value="1"/>
</dbReference>
<dbReference type="EC" id="2.1.1.177" evidence="5"/>
<dbReference type="PANTHER" id="PTHR33603:SF1">
    <property type="entry name" value="RIBOSOMAL RNA LARGE SUBUNIT METHYLTRANSFERASE H"/>
    <property type="match status" value="1"/>
</dbReference>
<dbReference type="InterPro" id="IPR029028">
    <property type="entry name" value="Alpha/beta_knot_MTases"/>
</dbReference>
<dbReference type="GO" id="GO:0005737">
    <property type="term" value="C:cytoplasm"/>
    <property type="evidence" value="ECO:0007669"/>
    <property type="project" value="UniProtKB-SubCell"/>
</dbReference>
<protein>
    <recommendedName>
        <fullName evidence="5">Ribosomal RNA large subunit methyltransferase H</fullName>
        <ecNumber evidence="5">2.1.1.177</ecNumber>
    </recommendedName>
    <alternativeName>
        <fullName evidence="5">23S rRNA (pseudouridine1915-N3)-methyltransferase</fullName>
    </alternativeName>
    <alternativeName>
        <fullName evidence="5">23S rRNA m3Psi1915 methyltransferase</fullName>
    </alternativeName>
    <alternativeName>
        <fullName evidence="5">rRNA (pseudouridine-N3-)-methyltransferase RlmH</fullName>
    </alternativeName>
</protein>
<feature type="binding site" evidence="5">
    <location>
        <position position="74"/>
    </location>
    <ligand>
        <name>S-adenosyl-L-methionine</name>
        <dbReference type="ChEBI" id="CHEBI:59789"/>
    </ligand>
</feature>
<organism evidence="6 7">
    <name type="scientific">Pseudoleptotrichia goodfellowii</name>
    <dbReference type="NCBI Taxonomy" id="157692"/>
    <lineage>
        <taxon>Bacteria</taxon>
        <taxon>Fusobacteriati</taxon>
        <taxon>Fusobacteriota</taxon>
        <taxon>Fusobacteriia</taxon>
        <taxon>Fusobacteriales</taxon>
        <taxon>Leptotrichiaceae</taxon>
        <taxon>Pseudoleptotrichia</taxon>
    </lineage>
</organism>
<dbReference type="SUPFAM" id="SSF75217">
    <property type="entry name" value="alpha/beta knot"/>
    <property type="match status" value="1"/>
</dbReference>
<comment type="similarity">
    <text evidence="4 5">Belongs to the RNA methyltransferase RlmH family.</text>
</comment>
<name>A0A510JCK1_9FUSO</name>
<dbReference type="STRING" id="714315.GCA_000516535_01998"/>
<dbReference type="InterPro" id="IPR003742">
    <property type="entry name" value="RlmH-like"/>
</dbReference>
<evidence type="ECO:0000313" key="7">
    <source>
        <dbReference type="Proteomes" id="UP000321606"/>
    </source>
</evidence>
<evidence type="ECO:0000313" key="6">
    <source>
        <dbReference type="EMBL" id="BBM37049.1"/>
    </source>
</evidence>
<dbReference type="OrthoDB" id="9806643at2"/>
<keyword evidence="2 5" id="KW-0808">Transferase</keyword>
<comment type="catalytic activity">
    <reaction evidence="5">
        <text>pseudouridine(1915) in 23S rRNA + S-adenosyl-L-methionine = N(3)-methylpseudouridine(1915) in 23S rRNA + S-adenosyl-L-homocysteine + H(+)</text>
        <dbReference type="Rhea" id="RHEA:42752"/>
        <dbReference type="Rhea" id="RHEA-COMP:10221"/>
        <dbReference type="Rhea" id="RHEA-COMP:10222"/>
        <dbReference type="ChEBI" id="CHEBI:15378"/>
        <dbReference type="ChEBI" id="CHEBI:57856"/>
        <dbReference type="ChEBI" id="CHEBI:59789"/>
        <dbReference type="ChEBI" id="CHEBI:65314"/>
        <dbReference type="ChEBI" id="CHEBI:74486"/>
        <dbReference type="EC" id="2.1.1.177"/>
    </reaction>
</comment>